<sequence length="318" mass="34065">MFNVIIIGGGMAAFSAAIYAARRGLSILVLAKDIGGQANSTDLIENYPGVSETGGYNLVNSVRAQAINFGAQVEMAEVEKIKSAAGSFIVYAYGKQYKGSAVILAFGKTPRDLDVPGEQEFKGKGVSYCATCDAPFYKGKSVAVVGVGDLSIEAALLCGKFAKKVYVLSKTDKLIGHTSLVKALLRRKNVQIVPFVRIEEIKGRQSVEELKLLDLKTNKRMSLPIAGIFVELGYVVKSDFVKDLVKLDESGQIMIGPDQATSRRGVFAAGDATNRPYKQAVISAGEGAAAALAAFDYLMRQKSGEGLTSDWTEIKKIK</sequence>
<feature type="domain" description="FAD/NAD(P)-binding" evidence="3">
    <location>
        <begin position="2"/>
        <end position="287"/>
    </location>
</feature>
<proteinExistence type="predicted"/>
<accession>A0A1F5NSV4</accession>
<evidence type="ECO:0000313" key="4">
    <source>
        <dbReference type="EMBL" id="OGE80765.1"/>
    </source>
</evidence>
<dbReference type="PANTHER" id="PTHR48105">
    <property type="entry name" value="THIOREDOXIN REDUCTASE 1-RELATED-RELATED"/>
    <property type="match status" value="1"/>
</dbReference>
<evidence type="ECO:0000259" key="3">
    <source>
        <dbReference type="Pfam" id="PF07992"/>
    </source>
</evidence>
<evidence type="ECO:0000256" key="2">
    <source>
        <dbReference type="ARBA" id="ARBA00023002"/>
    </source>
</evidence>
<dbReference type="SUPFAM" id="SSF51905">
    <property type="entry name" value="FAD/NAD(P)-binding domain"/>
    <property type="match status" value="1"/>
</dbReference>
<dbReference type="InterPro" id="IPR023753">
    <property type="entry name" value="FAD/NAD-binding_dom"/>
</dbReference>
<protein>
    <recommendedName>
        <fullName evidence="3">FAD/NAD(P)-binding domain-containing protein</fullName>
    </recommendedName>
</protein>
<evidence type="ECO:0000313" key="5">
    <source>
        <dbReference type="Proteomes" id="UP000178892"/>
    </source>
</evidence>
<gene>
    <name evidence="4" type="ORF">A2720_04360</name>
</gene>
<dbReference type="Gene3D" id="3.50.50.60">
    <property type="entry name" value="FAD/NAD(P)-binding domain"/>
    <property type="match status" value="2"/>
</dbReference>
<dbReference type="PRINTS" id="PR00469">
    <property type="entry name" value="PNDRDTASEII"/>
</dbReference>
<comment type="caution">
    <text evidence="4">The sequence shown here is derived from an EMBL/GenBank/DDBJ whole genome shotgun (WGS) entry which is preliminary data.</text>
</comment>
<dbReference type="InterPro" id="IPR050097">
    <property type="entry name" value="Ferredoxin-NADP_redctase_2"/>
</dbReference>
<name>A0A1F5NSV4_9BACT</name>
<keyword evidence="1" id="KW-0285">Flavoprotein</keyword>
<organism evidence="4 5">
    <name type="scientific">Candidatus Doudnabacteria bacterium RIFCSPHIGHO2_01_FULL_46_24</name>
    <dbReference type="NCBI Taxonomy" id="1817825"/>
    <lineage>
        <taxon>Bacteria</taxon>
        <taxon>Candidatus Doudnaibacteriota</taxon>
    </lineage>
</organism>
<evidence type="ECO:0000256" key="1">
    <source>
        <dbReference type="ARBA" id="ARBA00022630"/>
    </source>
</evidence>
<dbReference type="InterPro" id="IPR036188">
    <property type="entry name" value="FAD/NAD-bd_sf"/>
</dbReference>
<dbReference type="STRING" id="1817825.A2720_04360"/>
<reference evidence="4 5" key="1">
    <citation type="journal article" date="2016" name="Nat. Commun.">
        <title>Thousands of microbial genomes shed light on interconnected biogeochemical processes in an aquifer system.</title>
        <authorList>
            <person name="Anantharaman K."/>
            <person name="Brown C.T."/>
            <person name="Hug L.A."/>
            <person name="Sharon I."/>
            <person name="Castelle C.J."/>
            <person name="Probst A.J."/>
            <person name="Thomas B.C."/>
            <person name="Singh A."/>
            <person name="Wilkins M.J."/>
            <person name="Karaoz U."/>
            <person name="Brodie E.L."/>
            <person name="Williams K.H."/>
            <person name="Hubbard S.S."/>
            <person name="Banfield J.F."/>
        </authorList>
    </citation>
    <scope>NUCLEOTIDE SEQUENCE [LARGE SCALE GENOMIC DNA]</scope>
</reference>
<keyword evidence="2" id="KW-0560">Oxidoreductase</keyword>
<dbReference type="EMBL" id="MFEL01000018">
    <property type="protein sequence ID" value="OGE80765.1"/>
    <property type="molecule type" value="Genomic_DNA"/>
</dbReference>
<dbReference type="Proteomes" id="UP000178892">
    <property type="component" value="Unassembled WGS sequence"/>
</dbReference>
<dbReference type="Pfam" id="PF07992">
    <property type="entry name" value="Pyr_redox_2"/>
    <property type="match status" value="1"/>
</dbReference>
<dbReference type="AlphaFoldDB" id="A0A1F5NSV4"/>
<dbReference type="GO" id="GO:0016491">
    <property type="term" value="F:oxidoreductase activity"/>
    <property type="evidence" value="ECO:0007669"/>
    <property type="project" value="UniProtKB-KW"/>
</dbReference>
<dbReference type="PRINTS" id="PR00368">
    <property type="entry name" value="FADPNR"/>
</dbReference>